<dbReference type="InterPro" id="IPR008030">
    <property type="entry name" value="NmrA-like"/>
</dbReference>
<feature type="domain" description="NmrA-like" evidence="3">
    <location>
        <begin position="9"/>
        <end position="314"/>
    </location>
</feature>
<keyword evidence="1" id="KW-0521">NADP</keyword>
<dbReference type="SUPFAM" id="SSF51735">
    <property type="entry name" value="NAD(P)-binding Rossmann-fold domains"/>
    <property type="match status" value="1"/>
</dbReference>
<dbReference type="PANTHER" id="PTHR47706">
    <property type="entry name" value="NMRA-LIKE FAMILY PROTEIN"/>
    <property type="match status" value="1"/>
</dbReference>
<evidence type="ECO:0000259" key="3">
    <source>
        <dbReference type="Pfam" id="PF05368"/>
    </source>
</evidence>
<protein>
    <recommendedName>
        <fullName evidence="3">NmrA-like domain-containing protein</fullName>
    </recommendedName>
</protein>
<evidence type="ECO:0000256" key="2">
    <source>
        <dbReference type="ARBA" id="ARBA00023002"/>
    </source>
</evidence>
<dbReference type="Gene3D" id="3.40.50.720">
    <property type="entry name" value="NAD(P)-binding Rossmann-like Domain"/>
    <property type="match status" value="2"/>
</dbReference>
<reference evidence="4" key="1">
    <citation type="submission" date="2022-11" db="EMBL/GenBank/DDBJ databases">
        <authorList>
            <person name="Petersen C."/>
        </authorList>
    </citation>
    <scope>NUCLEOTIDE SEQUENCE</scope>
    <source>
        <strain evidence="4">IBT 34128</strain>
    </source>
</reference>
<evidence type="ECO:0000313" key="5">
    <source>
        <dbReference type="Proteomes" id="UP001141434"/>
    </source>
</evidence>
<accession>A0A9W9FUR1</accession>
<dbReference type="Pfam" id="PF05368">
    <property type="entry name" value="NmrA"/>
    <property type="match status" value="1"/>
</dbReference>
<dbReference type="Proteomes" id="UP001141434">
    <property type="component" value="Unassembled WGS sequence"/>
</dbReference>
<keyword evidence="2" id="KW-0560">Oxidoreductase</keyword>
<dbReference type="EMBL" id="JAPMSZ010000004">
    <property type="protein sequence ID" value="KAJ5106072.1"/>
    <property type="molecule type" value="Genomic_DNA"/>
</dbReference>
<gene>
    <name evidence="4" type="ORF">NUU61_003419</name>
</gene>
<evidence type="ECO:0000313" key="4">
    <source>
        <dbReference type="EMBL" id="KAJ5106072.1"/>
    </source>
</evidence>
<reference evidence="4" key="2">
    <citation type="journal article" date="2023" name="IMA Fungus">
        <title>Comparative genomic study of the Penicillium genus elucidates a diverse pangenome and 15 lateral gene transfer events.</title>
        <authorList>
            <person name="Petersen C."/>
            <person name="Sorensen T."/>
            <person name="Nielsen M.R."/>
            <person name="Sondergaard T.E."/>
            <person name="Sorensen J.L."/>
            <person name="Fitzpatrick D.A."/>
            <person name="Frisvad J.C."/>
            <person name="Nielsen K.L."/>
        </authorList>
    </citation>
    <scope>NUCLEOTIDE SEQUENCE</scope>
    <source>
        <strain evidence="4">IBT 34128</strain>
    </source>
</reference>
<keyword evidence="5" id="KW-1185">Reference proteome</keyword>
<proteinExistence type="predicted"/>
<name>A0A9W9FUR1_9EURO</name>
<dbReference type="Gene3D" id="3.90.25.10">
    <property type="entry name" value="UDP-galactose 4-epimerase, domain 1"/>
    <property type="match status" value="1"/>
</dbReference>
<dbReference type="InterPro" id="IPR051609">
    <property type="entry name" value="NmrA/Isoflavone_reductase-like"/>
</dbReference>
<dbReference type="OrthoDB" id="10000533at2759"/>
<dbReference type="AlphaFoldDB" id="A0A9W9FUR1"/>
<dbReference type="RefSeq" id="XP_056515068.1">
    <property type="nucleotide sequence ID" value="XM_056654001.1"/>
</dbReference>
<dbReference type="GeneID" id="81393169"/>
<dbReference type="GO" id="GO:0016491">
    <property type="term" value="F:oxidoreductase activity"/>
    <property type="evidence" value="ECO:0007669"/>
    <property type="project" value="UniProtKB-KW"/>
</dbReference>
<evidence type="ECO:0000256" key="1">
    <source>
        <dbReference type="ARBA" id="ARBA00022857"/>
    </source>
</evidence>
<comment type="caution">
    <text evidence="4">The sequence shown here is derived from an EMBL/GenBank/DDBJ whole genome shotgun (WGS) entry which is preliminary data.</text>
</comment>
<organism evidence="4 5">
    <name type="scientific">Penicillium alfredii</name>
    <dbReference type="NCBI Taxonomy" id="1506179"/>
    <lineage>
        <taxon>Eukaryota</taxon>
        <taxon>Fungi</taxon>
        <taxon>Dikarya</taxon>
        <taxon>Ascomycota</taxon>
        <taxon>Pezizomycotina</taxon>
        <taxon>Eurotiomycetes</taxon>
        <taxon>Eurotiomycetidae</taxon>
        <taxon>Eurotiales</taxon>
        <taxon>Aspergillaceae</taxon>
        <taxon>Penicillium</taxon>
    </lineage>
</organism>
<dbReference type="InterPro" id="IPR036291">
    <property type="entry name" value="NAD(P)-bd_dom_sf"/>
</dbReference>
<sequence length="325" mass="35654">MRVAIAGGSSPTLGASIVCALLATHGRYVPIVLSREIDGRSSNELGPAYENVETRHVDYHSHESLVAALRDVDVVLSVLLVPGPEWVTTQVNLLRAAEVAGCRRFAPSEFALTSWAQTRVDILEAKNEVWRAVQASVDKGHIDAARFPCGMFMNYLGIGCPDESKRAEALAGFQEGPFLIHLDDHDSPWVEVPVRSDGTFPELTMTDIRDVGQFIVAALDLEEPWAGRDLGMAGDTLSFETLIALCQRHVERTIDIRRLTEQELQARLTSMPSHEFIARMECQLSLACAQDGSVVSPTLNQLCPVQPTTVEQYLELFWGSGPGKS</sequence>
<dbReference type="PANTHER" id="PTHR47706:SF2">
    <property type="entry name" value="ISOFLAVONE REDUCTASE FAMILY PROTEIN (AFU_ORTHOLOGUE AFUA_2G05290)"/>
    <property type="match status" value="1"/>
</dbReference>